<comment type="caution">
    <text evidence="1">The sequence shown here is derived from an EMBL/GenBank/DDBJ whole genome shotgun (WGS) entry which is preliminary data.</text>
</comment>
<reference evidence="1 3" key="1">
    <citation type="submission" date="2021-11" db="EMBL/GenBank/DDBJ databases">
        <authorList>
            <person name="Islam A."/>
            <person name="Islam S."/>
            <person name="Flora M.S."/>
            <person name="Rahman M."/>
            <person name="Ziaur R.M."/>
            <person name="Epstein J.H."/>
            <person name="Hassan M."/>
            <person name="Klassen M."/>
            <person name="Woodard K."/>
            <person name="Webb A."/>
            <person name="Webby R.J."/>
            <person name="El Zowalaty M.E."/>
        </authorList>
    </citation>
    <scope>NUCLEOTIDE SEQUENCE</scope>
    <source>
        <strain evidence="2">Pbs1</strain>
        <strain evidence="1">Pbs3</strain>
    </source>
</reference>
<proteinExistence type="predicted"/>
<sequence>MNVLTKKPPGIIDIVVVGSPCTVRQYVGKKSLKARAEVAMIIENQTKIQDEATVEDNESPLWRVTRNMGKKHISVSEVMVVTREDPRGYQDAMNSKDVEI</sequence>
<dbReference type="EMBL" id="CAKLCB010000013">
    <property type="protein sequence ID" value="CAH0513470.1"/>
    <property type="molecule type" value="Genomic_DNA"/>
</dbReference>
<dbReference type="AlphaFoldDB" id="A0AAU9L9K6"/>
<evidence type="ECO:0000313" key="4">
    <source>
        <dbReference type="Proteomes" id="UP001160483"/>
    </source>
</evidence>
<evidence type="ECO:0000313" key="3">
    <source>
        <dbReference type="Proteomes" id="UP001158986"/>
    </source>
</evidence>
<dbReference type="Proteomes" id="UP001160483">
    <property type="component" value="Unassembled WGS sequence"/>
</dbReference>
<name>A0AAU9L9K6_9STRA</name>
<evidence type="ECO:0000313" key="2">
    <source>
        <dbReference type="EMBL" id="CAH0513470.1"/>
    </source>
</evidence>
<dbReference type="Proteomes" id="UP001158986">
    <property type="component" value="Unassembled WGS sequence"/>
</dbReference>
<evidence type="ECO:0000313" key="1">
    <source>
        <dbReference type="EMBL" id="CAH0481439.1"/>
    </source>
</evidence>
<accession>A0AAU9L9K6</accession>
<gene>
    <name evidence="2" type="ORF">PBS001_LOCUS282</name>
    <name evidence="1" type="ORF">PBS003_LOCUS8045</name>
</gene>
<keyword evidence="3" id="KW-1185">Reference proteome</keyword>
<organism evidence="1 4">
    <name type="scientific">Peronospora belbahrii</name>
    <dbReference type="NCBI Taxonomy" id="622444"/>
    <lineage>
        <taxon>Eukaryota</taxon>
        <taxon>Sar</taxon>
        <taxon>Stramenopiles</taxon>
        <taxon>Oomycota</taxon>
        <taxon>Peronosporomycetes</taxon>
        <taxon>Peronosporales</taxon>
        <taxon>Peronosporaceae</taxon>
        <taxon>Peronospora</taxon>
    </lineage>
</organism>
<protein>
    <submittedName>
        <fullName evidence="1">Uncharacterized protein</fullName>
    </submittedName>
</protein>
<dbReference type="EMBL" id="CAKKTJ010000329">
    <property type="protein sequence ID" value="CAH0481439.1"/>
    <property type="molecule type" value="Genomic_DNA"/>
</dbReference>